<evidence type="ECO:0000313" key="1">
    <source>
        <dbReference type="EMBL" id="ROR54356.1"/>
    </source>
</evidence>
<sequence>MLKDMIITPSLDPDTYGLADLADWSGWIPFLEGTTQAPRHPGVYLIRFSGTIRYVGMARERSGKGIWGRLSKYRSGKAATSGFGEHAMDLALADTEWLMDRIEHLAASGPERTTEWAKLAIDRLNPELSWAVASSGQAAKLLEQQTIARLRPDGLLLNR</sequence>
<gene>
    <name evidence="1" type="ORF">EDD41_1558</name>
</gene>
<name>A0A3N1ZU79_9ACTN</name>
<organism evidence="1 2">
    <name type="scientific">Luteococcus japonicus</name>
    <dbReference type="NCBI Taxonomy" id="33984"/>
    <lineage>
        <taxon>Bacteria</taxon>
        <taxon>Bacillati</taxon>
        <taxon>Actinomycetota</taxon>
        <taxon>Actinomycetes</taxon>
        <taxon>Propionibacteriales</taxon>
        <taxon>Propionibacteriaceae</taxon>
        <taxon>Luteococcus</taxon>
    </lineage>
</organism>
<evidence type="ECO:0008006" key="3">
    <source>
        <dbReference type="Google" id="ProtNLM"/>
    </source>
</evidence>
<dbReference type="AlphaFoldDB" id="A0A3N1ZU79"/>
<comment type="caution">
    <text evidence="1">The sequence shown here is derived from an EMBL/GenBank/DDBJ whole genome shotgun (WGS) entry which is preliminary data.</text>
</comment>
<dbReference type="Proteomes" id="UP000275749">
    <property type="component" value="Unassembled WGS sequence"/>
</dbReference>
<reference evidence="1 2" key="1">
    <citation type="submission" date="2018-11" db="EMBL/GenBank/DDBJ databases">
        <title>Sequencing the genomes of 1000 actinobacteria strains.</title>
        <authorList>
            <person name="Klenk H.-P."/>
        </authorList>
    </citation>
    <scope>NUCLEOTIDE SEQUENCE [LARGE SCALE GENOMIC DNA]</scope>
    <source>
        <strain evidence="1 2">DSM 10546</strain>
    </source>
</reference>
<accession>A0A3N1ZU79</accession>
<dbReference type="EMBL" id="RKHG01000001">
    <property type="protein sequence ID" value="ROR54356.1"/>
    <property type="molecule type" value="Genomic_DNA"/>
</dbReference>
<proteinExistence type="predicted"/>
<evidence type="ECO:0000313" key="2">
    <source>
        <dbReference type="Proteomes" id="UP000275749"/>
    </source>
</evidence>
<protein>
    <recommendedName>
        <fullName evidence="3">GIY-YIG domain-containing protein</fullName>
    </recommendedName>
</protein>